<dbReference type="SUPFAM" id="SSF53098">
    <property type="entry name" value="Ribonuclease H-like"/>
    <property type="match status" value="1"/>
</dbReference>
<dbReference type="Proteomes" id="UP000235145">
    <property type="component" value="Unassembled WGS sequence"/>
</dbReference>
<gene>
    <name evidence="3" type="ORF">LSAT_V11C900496020</name>
</gene>
<dbReference type="AlphaFoldDB" id="A0A9R1WU79"/>
<accession>A0A9R1WU79</accession>
<evidence type="ECO:0000259" key="2">
    <source>
        <dbReference type="Pfam" id="PF05699"/>
    </source>
</evidence>
<comment type="caution">
    <text evidence="3">The sequence shown here is derived from an EMBL/GenBank/DDBJ whole genome shotgun (WGS) entry which is preliminary data.</text>
</comment>
<sequence length="626" mass="72318">MSETNEYIEDETINLESPTNDSVSIVNETRPKKYKPRSKVWDEFERFTNKEGIERSKSKHCGSGDTSVKGKDKCVPYLAKVNVGQTQIAFGDENKLTSWKSDQKESRKALAHMLVVDELPFSFALNITIVLLNQCFKFHVEIQVQPIPTNCFKKKKKNFELLLKKNIGRIFLTTDTWTSTQQSGYMCLTAHFVDNEWKLKKKVLSFCPQESHCGVDIGLVVEKCLIDWGIKNVFTISADNASANDVAIEFLKKSFKIPISSLKWEMDTYEMCFPHFKLDGIKKFDKSVEIIRWAVKWIRQSPSRIGKFTKFAKLVNPGTTKHLVRDVPTTWNSTYRMLNIVQGYEKTFERYDLKEYEFRFDIVKAGLSIPSLSDWQHVRHLCHFLKPFCDVTERIFGTLYMTSNTCIEDIYSIRTLLDDSISDAKPLKMNLLLYFALILDPRNKVKYFLILLEDQKMEENSYNDYIIIHSSSTTSSTTGSSKLSSILGKRQNLDATTPKPPLRNKLRENMKTNIVESIEELEKYLKESVEEDQSIFNILDWWKVNNPRFPILSLMAKDLFAIPVSTVASKSVFSTSGRVFDLYRSSLTPKIVESIICTQDWLRGGISDNIDFEQDWENLHEIDKGL</sequence>
<feature type="compositionally biased region" description="Polar residues" evidence="1">
    <location>
        <begin position="14"/>
        <end position="23"/>
    </location>
</feature>
<dbReference type="InterPro" id="IPR052035">
    <property type="entry name" value="ZnF_BED_domain_contain"/>
</dbReference>
<dbReference type="PANTHER" id="PTHR46481:SF7">
    <property type="entry name" value="ZINC FINGER BED DOMAIN-CONTAINING PROTEIN RICESLEEPER 2-LIKE"/>
    <property type="match status" value="1"/>
</dbReference>
<keyword evidence="4" id="KW-1185">Reference proteome</keyword>
<evidence type="ECO:0000313" key="4">
    <source>
        <dbReference type="Proteomes" id="UP000235145"/>
    </source>
</evidence>
<dbReference type="InterPro" id="IPR008906">
    <property type="entry name" value="HATC_C_dom"/>
</dbReference>
<dbReference type="EMBL" id="NBSK02000009">
    <property type="protein sequence ID" value="KAJ0187791.1"/>
    <property type="molecule type" value="Genomic_DNA"/>
</dbReference>
<feature type="compositionally biased region" description="Acidic residues" evidence="1">
    <location>
        <begin position="1"/>
        <end position="13"/>
    </location>
</feature>
<dbReference type="InterPro" id="IPR012337">
    <property type="entry name" value="RNaseH-like_sf"/>
</dbReference>
<evidence type="ECO:0000256" key="1">
    <source>
        <dbReference type="SAM" id="MobiDB-lite"/>
    </source>
</evidence>
<feature type="domain" description="HAT C-terminal dimerisation" evidence="2">
    <location>
        <begin position="520"/>
        <end position="602"/>
    </location>
</feature>
<dbReference type="GO" id="GO:0046983">
    <property type="term" value="F:protein dimerization activity"/>
    <property type="evidence" value="ECO:0007669"/>
    <property type="project" value="InterPro"/>
</dbReference>
<name>A0A9R1WU79_LACSA</name>
<dbReference type="Pfam" id="PF05699">
    <property type="entry name" value="Dimer_Tnp_hAT"/>
    <property type="match status" value="1"/>
</dbReference>
<proteinExistence type="predicted"/>
<organism evidence="3 4">
    <name type="scientific">Lactuca sativa</name>
    <name type="common">Garden lettuce</name>
    <dbReference type="NCBI Taxonomy" id="4236"/>
    <lineage>
        <taxon>Eukaryota</taxon>
        <taxon>Viridiplantae</taxon>
        <taxon>Streptophyta</taxon>
        <taxon>Embryophyta</taxon>
        <taxon>Tracheophyta</taxon>
        <taxon>Spermatophyta</taxon>
        <taxon>Magnoliopsida</taxon>
        <taxon>eudicotyledons</taxon>
        <taxon>Gunneridae</taxon>
        <taxon>Pentapetalae</taxon>
        <taxon>asterids</taxon>
        <taxon>campanulids</taxon>
        <taxon>Asterales</taxon>
        <taxon>Asteraceae</taxon>
        <taxon>Cichorioideae</taxon>
        <taxon>Cichorieae</taxon>
        <taxon>Lactucinae</taxon>
        <taxon>Lactuca</taxon>
    </lineage>
</organism>
<feature type="region of interest" description="Disordered" evidence="1">
    <location>
        <begin position="1"/>
        <end position="23"/>
    </location>
</feature>
<protein>
    <recommendedName>
        <fullName evidence="2">HAT C-terminal dimerisation domain-containing protein</fullName>
    </recommendedName>
</protein>
<reference evidence="3 4" key="1">
    <citation type="journal article" date="2017" name="Nat. Commun.">
        <title>Genome assembly with in vitro proximity ligation data and whole-genome triplication in lettuce.</title>
        <authorList>
            <person name="Reyes-Chin-Wo S."/>
            <person name="Wang Z."/>
            <person name="Yang X."/>
            <person name="Kozik A."/>
            <person name="Arikit S."/>
            <person name="Song C."/>
            <person name="Xia L."/>
            <person name="Froenicke L."/>
            <person name="Lavelle D.O."/>
            <person name="Truco M.J."/>
            <person name="Xia R."/>
            <person name="Zhu S."/>
            <person name="Xu C."/>
            <person name="Xu H."/>
            <person name="Xu X."/>
            <person name="Cox K."/>
            <person name="Korf I."/>
            <person name="Meyers B.C."/>
            <person name="Michelmore R.W."/>
        </authorList>
    </citation>
    <scope>NUCLEOTIDE SEQUENCE [LARGE SCALE GENOMIC DNA]</scope>
    <source>
        <strain evidence="4">cv. Salinas</strain>
        <tissue evidence="3">Seedlings</tissue>
    </source>
</reference>
<evidence type="ECO:0000313" key="3">
    <source>
        <dbReference type="EMBL" id="KAJ0187791.1"/>
    </source>
</evidence>
<dbReference type="PANTHER" id="PTHR46481">
    <property type="entry name" value="ZINC FINGER BED DOMAIN-CONTAINING PROTEIN 4"/>
    <property type="match status" value="1"/>
</dbReference>